<dbReference type="AlphaFoldDB" id="A0A382IXA1"/>
<sequence length="172" mass="18648">MYLFEEIMNGQLSEIDISAILTSLKIKGETKEEILGATKIMRSKSLKISSSDNTVDTCGTGGDMSNTLNISTAASLVAASCGIKIAKHGNKSVSSKSGSADMLENIGYKFSDDPKNLEQQLQKNNFCFMFAQYHHSAMKHVINVRKTLGTRTIFNLLGPLTNPANAKNQLLG</sequence>
<dbReference type="GO" id="GO:0000162">
    <property type="term" value="P:L-tryptophan biosynthetic process"/>
    <property type="evidence" value="ECO:0007669"/>
    <property type="project" value="InterPro"/>
</dbReference>
<evidence type="ECO:0000259" key="4">
    <source>
        <dbReference type="Pfam" id="PF02885"/>
    </source>
</evidence>
<protein>
    <recommendedName>
        <fullName evidence="6">Glycosyl transferase family 3 domain-containing protein</fullName>
    </recommendedName>
</protein>
<feature type="non-terminal residue" evidence="5">
    <location>
        <position position="172"/>
    </location>
</feature>
<dbReference type="Pfam" id="PF02885">
    <property type="entry name" value="Glycos_trans_3N"/>
    <property type="match status" value="1"/>
</dbReference>
<dbReference type="InterPro" id="IPR035902">
    <property type="entry name" value="Nuc_phospho_transferase"/>
</dbReference>
<dbReference type="SUPFAM" id="SSF52418">
    <property type="entry name" value="Nucleoside phosphorylase/phosphoribosyltransferase catalytic domain"/>
    <property type="match status" value="1"/>
</dbReference>
<dbReference type="SUPFAM" id="SSF47648">
    <property type="entry name" value="Nucleoside phosphorylase/phosphoribosyltransferase N-terminal domain"/>
    <property type="match status" value="1"/>
</dbReference>
<evidence type="ECO:0000256" key="2">
    <source>
        <dbReference type="ARBA" id="ARBA00022679"/>
    </source>
</evidence>
<dbReference type="Pfam" id="PF00591">
    <property type="entry name" value="Glycos_transf_3"/>
    <property type="match status" value="1"/>
</dbReference>
<keyword evidence="1" id="KW-0328">Glycosyltransferase</keyword>
<dbReference type="Gene3D" id="3.40.1030.10">
    <property type="entry name" value="Nucleoside phosphorylase/phosphoribosyltransferase catalytic domain"/>
    <property type="match status" value="1"/>
</dbReference>
<dbReference type="GO" id="GO:0005829">
    <property type="term" value="C:cytosol"/>
    <property type="evidence" value="ECO:0007669"/>
    <property type="project" value="TreeGrafter"/>
</dbReference>
<evidence type="ECO:0000256" key="1">
    <source>
        <dbReference type="ARBA" id="ARBA00022676"/>
    </source>
</evidence>
<keyword evidence="2" id="KW-0808">Transferase</keyword>
<feature type="domain" description="Glycosyl transferase family 3 N-terminal" evidence="4">
    <location>
        <begin position="3"/>
        <end position="44"/>
    </location>
</feature>
<dbReference type="InterPro" id="IPR005940">
    <property type="entry name" value="Anthranilate_Pribosyl_Tfrase"/>
</dbReference>
<proteinExistence type="predicted"/>
<name>A0A382IXA1_9ZZZZ</name>
<reference evidence="5" key="1">
    <citation type="submission" date="2018-05" db="EMBL/GenBank/DDBJ databases">
        <authorList>
            <person name="Lanie J.A."/>
            <person name="Ng W.-L."/>
            <person name="Kazmierczak K.M."/>
            <person name="Andrzejewski T.M."/>
            <person name="Davidsen T.M."/>
            <person name="Wayne K.J."/>
            <person name="Tettelin H."/>
            <person name="Glass J.I."/>
            <person name="Rusch D."/>
            <person name="Podicherti R."/>
            <person name="Tsui H.-C.T."/>
            <person name="Winkler M.E."/>
        </authorList>
    </citation>
    <scope>NUCLEOTIDE SEQUENCE</scope>
</reference>
<dbReference type="PANTHER" id="PTHR43285:SF2">
    <property type="entry name" value="ANTHRANILATE PHOSPHORIBOSYLTRANSFERASE"/>
    <property type="match status" value="1"/>
</dbReference>
<organism evidence="5">
    <name type="scientific">marine metagenome</name>
    <dbReference type="NCBI Taxonomy" id="408172"/>
    <lineage>
        <taxon>unclassified sequences</taxon>
        <taxon>metagenomes</taxon>
        <taxon>ecological metagenomes</taxon>
    </lineage>
</organism>
<feature type="domain" description="Glycosyl transferase family 3" evidence="3">
    <location>
        <begin position="52"/>
        <end position="172"/>
    </location>
</feature>
<dbReference type="InterPro" id="IPR017459">
    <property type="entry name" value="Glycosyl_Trfase_fam3_N_dom"/>
</dbReference>
<dbReference type="InterPro" id="IPR000312">
    <property type="entry name" value="Glycosyl_Trfase_fam3"/>
</dbReference>
<dbReference type="InterPro" id="IPR036320">
    <property type="entry name" value="Glycosyl_Trfase_fam3_N_dom_sf"/>
</dbReference>
<dbReference type="Gene3D" id="1.20.970.10">
    <property type="entry name" value="Transferase, Pyrimidine Nucleoside Phosphorylase, Chain C"/>
    <property type="match status" value="1"/>
</dbReference>
<gene>
    <name evidence="5" type="ORF">METZ01_LOCUS256646</name>
</gene>
<dbReference type="GO" id="GO:0004048">
    <property type="term" value="F:anthranilate phosphoribosyltransferase activity"/>
    <property type="evidence" value="ECO:0007669"/>
    <property type="project" value="InterPro"/>
</dbReference>
<dbReference type="EMBL" id="UINC01069991">
    <property type="protein sequence ID" value="SVC03792.1"/>
    <property type="molecule type" value="Genomic_DNA"/>
</dbReference>
<evidence type="ECO:0000259" key="3">
    <source>
        <dbReference type="Pfam" id="PF00591"/>
    </source>
</evidence>
<evidence type="ECO:0008006" key="6">
    <source>
        <dbReference type="Google" id="ProtNLM"/>
    </source>
</evidence>
<accession>A0A382IXA1</accession>
<dbReference type="PANTHER" id="PTHR43285">
    <property type="entry name" value="ANTHRANILATE PHOSPHORIBOSYLTRANSFERASE"/>
    <property type="match status" value="1"/>
</dbReference>
<evidence type="ECO:0000313" key="5">
    <source>
        <dbReference type="EMBL" id="SVC03792.1"/>
    </source>
</evidence>
<dbReference type="NCBIfam" id="TIGR01245">
    <property type="entry name" value="trpD"/>
    <property type="match status" value="1"/>
</dbReference>